<organism evidence="2 3">
    <name type="scientific">Labeo rohita</name>
    <name type="common">Indian major carp</name>
    <name type="synonym">Cyprinus rohita</name>
    <dbReference type="NCBI Taxonomy" id="84645"/>
    <lineage>
        <taxon>Eukaryota</taxon>
        <taxon>Metazoa</taxon>
        <taxon>Chordata</taxon>
        <taxon>Craniata</taxon>
        <taxon>Vertebrata</taxon>
        <taxon>Euteleostomi</taxon>
        <taxon>Actinopterygii</taxon>
        <taxon>Neopterygii</taxon>
        <taxon>Teleostei</taxon>
        <taxon>Ostariophysi</taxon>
        <taxon>Cypriniformes</taxon>
        <taxon>Cyprinidae</taxon>
        <taxon>Labeoninae</taxon>
        <taxon>Labeonini</taxon>
        <taxon>Labeo</taxon>
    </lineage>
</organism>
<dbReference type="AlphaFoldDB" id="A0A498NQN3"/>
<accession>A0A498NQN3</accession>
<dbReference type="Proteomes" id="UP000290572">
    <property type="component" value="Unassembled WGS sequence"/>
</dbReference>
<protein>
    <submittedName>
        <fullName evidence="2">Uncharacterized protein</fullName>
    </submittedName>
</protein>
<name>A0A498NQN3_LABRO</name>
<reference evidence="2 3" key="1">
    <citation type="submission" date="2018-03" db="EMBL/GenBank/DDBJ databases">
        <title>Draft genome sequence of Rohu Carp (Labeo rohita).</title>
        <authorList>
            <person name="Das P."/>
            <person name="Kushwaha B."/>
            <person name="Joshi C.G."/>
            <person name="Kumar D."/>
            <person name="Nagpure N.S."/>
            <person name="Sahoo L."/>
            <person name="Das S.P."/>
            <person name="Bit A."/>
            <person name="Patnaik S."/>
            <person name="Meher P.K."/>
            <person name="Jayasankar P."/>
            <person name="Koringa P.G."/>
            <person name="Patel N.V."/>
            <person name="Hinsu A.T."/>
            <person name="Kumar R."/>
            <person name="Pandey M."/>
            <person name="Agarwal S."/>
            <person name="Srivastava S."/>
            <person name="Singh M."/>
            <person name="Iquebal M.A."/>
            <person name="Jaiswal S."/>
            <person name="Angadi U.B."/>
            <person name="Kumar N."/>
            <person name="Raza M."/>
            <person name="Shah T.M."/>
            <person name="Rai A."/>
            <person name="Jena J.K."/>
        </authorList>
    </citation>
    <scope>NUCLEOTIDE SEQUENCE [LARGE SCALE GENOMIC DNA]</scope>
    <source>
        <strain evidence="2">DASCIFA01</strain>
        <tissue evidence="2">Testis</tissue>
    </source>
</reference>
<comment type="caution">
    <text evidence="2">The sequence shown here is derived from an EMBL/GenBank/DDBJ whole genome shotgun (WGS) entry which is preliminary data.</text>
</comment>
<dbReference type="EMBL" id="QBIY01011211">
    <property type="protein sequence ID" value="RXN34096.1"/>
    <property type="molecule type" value="Genomic_DNA"/>
</dbReference>
<feature type="region of interest" description="Disordered" evidence="1">
    <location>
        <begin position="1"/>
        <end position="25"/>
    </location>
</feature>
<evidence type="ECO:0000313" key="2">
    <source>
        <dbReference type="EMBL" id="RXN34096.1"/>
    </source>
</evidence>
<evidence type="ECO:0000256" key="1">
    <source>
        <dbReference type="SAM" id="MobiDB-lite"/>
    </source>
</evidence>
<proteinExistence type="predicted"/>
<keyword evidence="3" id="KW-1185">Reference proteome</keyword>
<gene>
    <name evidence="2" type="ORF">ROHU_004137</name>
</gene>
<sequence>MSASRGLAMKKMHGSDQSRQVPNTPGRQHCVIIASVVSSKYYLPANTCLCVWWQKKLLRHCGGNEASGFYRSQRCHQHGRLQQLCRMPDYAVDSQF</sequence>
<evidence type="ECO:0000313" key="3">
    <source>
        <dbReference type="Proteomes" id="UP000290572"/>
    </source>
</evidence>
<feature type="compositionally biased region" description="Polar residues" evidence="1">
    <location>
        <begin position="15"/>
        <end position="25"/>
    </location>
</feature>